<reference evidence="2" key="1">
    <citation type="journal article" date="2019" name="Int. J. Syst. Evol. Microbiol.">
        <title>The Global Catalogue of Microorganisms (GCM) 10K type strain sequencing project: providing services to taxonomists for standard genome sequencing and annotation.</title>
        <authorList>
            <consortium name="The Broad Institute Genomics Platform"/>
            <consortium name="The Broad Institute Genome Sequencing Center for Infectious Disease"/>
            <person name="Wu L."/>
            <person name="Ma J."/>
        </authorList>
    </citation>
    <scope>NUCLEOTIDE SEQUENCE [LARGE SCALE GENOMIC DNA]</scope>
    <source>
        <strain evidence="2">KCTC 52607</strain>
    </source>
</reference>
<protein>
    <submittedName>
        <fullName evidence="1">Recombinase family protein</fullName>
    </submittedName>
</protein>
<proteinExistence type="predicted"/>
<name>A0ABV7EAD0_9SPHN</name>
<gene>
    <name evidence="1" type="ORF">ACFODU_13695</name>
</gene>
<evidence type="ECO:0000313" key="1">
    <source>
        <dbReference type="EMBL" id="MFC3098845.1"/>
    </source>
</evidence>
<evidence type="ECO:0000313" key="2">
    <source>
        <dbReference type="Proteomes" id="UP001595456"/>
    </source>
</evidence>
<dbReference type="Proteomes" id="UP001595456">
    <property type="component" value="Unassembled WGS sequence"/>
</dbReference>
<accession>A0ABV7EAD0</accession>
<dbReference type="EMBL" id="JBHRST010000022">
    <property type="protein sequence ID" value="MFC3098845.1"/>
    <property type="molecule type" value="Genomic_DNA"/>
</dbReference>
<organism evidence="1 2">
    <name type="scientific">Alteraurantiacibacter palmitatis</name>
    <dbReference type="NCBI Taxonomy" id="2054628"/>
    <lineage>
        <taxon>Bacteria</taxon>
        <taxon>Pseudomonadati</taxon>
        <taxon>Pseudomonadota</taxon>
        <taxon>Alphaproteobacteria</taxon>
        <taxon>Sphingomonadales</taxon>
        <taxon>Erythrobacteraceae</taxon>
        <taxon>Alteraurantiacibacter</taxon>
    </lineage>
</organism>
<keyword evidence="2" id="KW-1185">Reference proteome</keyword>
<feature type="non-terminal residue" evidence="1">
    <location>
        <position position="1"/>
    </location>
</feature>
<sequence length="172" mass="19092">ILKESPRQRAANTRTHTPALLKGLIFTTSGIAMTPTMTTKGSRHYRYYTSMDAIRNRACEGRDSFVRLNAGMVESAVVHHIRSLLRTPEIAARAMDAARRDDPDIDEQDVVTALASFDGLWESLFPAEQARIARLLIERVTVSAEGLAVDLRTEGLGSVIREMVTPERRQAA</sequence>
<comment type="caution">
    <text evidence="1">The sequence shown here is derived from an EMBL/GenBank/DDBJ whole genome shotgun (WGS) entry which is preliminary data.</text>
</comment>